<proteinExistence type="predicted"/>
<feature type="compositionally biased region" description="Basic and acidic residues" evidence="1">
    <location>
        <begin position="65"/>
        <end position="74"/>
    </location>
</feature>
<organism evidence="2 3">
    <name type="scientific">Testicularia cyperi</name>
    <dbReference type="NCBI Taxonomy" id="1882483"/>
    <lineage>
        <taxon>Eukaryota</taxon>
        <taxon>Fungi</taxon>
        <taxon>Dikarya</taxon>
        <taxon>Basidiomycota</taxon>
        <taxon>Ustilaginomycotina</taxon>
        <taxon>Ustilaginomycetes</taxon>
        <taxon>Ustilaginales</taxon>
        <taxon>Anthracoideaceae</taxon>
        <taxon>Testicularia</taxon>
    </lineage>
</organism>
<feature type="region of interest" description="Disordered" evidence="1">
    <location>
        <begin position="1"/>
        <end position="74"/>
    </location>
</feature>
<feature type="compositionally biased region" description="Polar residues" evidence="1">
    <location>
        <begin position="1"/>
        <end position="33"/>
    </location>
</feature>
<dbReference type="InParanoid" id="A0A317XKL2"/>
<name>A0A317XKL2_9BASI</name>
<dbReference type="OrthoDB" id="4676at2759"/>
<protein>
    <submittedName>
        <fullName evidence="2">Uncharacterized protein</fullName>
    </submittedName>
</protein>
<accession>A0A317XKL2</accession>
<gene>
    <name evidence="2" type="ORF">BCV70DRAFT_212706</name>
</gene>
<keyword evidence="3" id="KW-1185">Reference proteome</keyword>
<evidence type="ECO:0000256" key="1">
    <source>
        <dbReference type="SAM" id="MobiDB-lite"/>
    </source>
</evidence>
<reference evidence="2 3" key="1">
    <citation type="journal article" date="2018" name="Mol. Biol. Evol.">
        <title>Broad Genomic Sampling Reveals a Smut Pathogenic Ancestry of the Fungal Clade Ustilaginomycotina.</title>
        <authorList>
            <person name="Kijpornyongpan T."/>
            <person name="Mondo S.J."/>
            <person name="Barry K."/>
            <person name="Sandor L."/>
            <person name="Lee J."/>
            <person name="Lipzen A."/>
            <person name="Pangilinan J."/>
            <person name="LaButti K."/>
            <person name="Hainaut M."/>
            <person name="Henrissat B."/>
            <person name="Grigoriev I.V."/>
            <person name="Spatafora J.W."/>
            <person name="Aime M.C."/>
        </authorList>
    </citation>
    <scope>NUCLEOTIDE SEQUENCE [LARGE SCALE GENOMIC DNA]</scope>
    <source>
        <strain evidence="2 3">MCA 3645</strain>
    </source>
</reference>
<evidence type="ECO:0000313" key="2">
    <source>
        <dbReference type="EMBL" id="PWY98855.1"/>
    </source>
</evidence>
<dbReference type="EMBL" id="KZ819197">
    <property type="protein sequence ID" value="PWY98855.1"/>
    <property type="molecule type" value="Genomic_DNA"/>
</dbReference>
<dbReference type="AlphaFoldDB" id="A0A317XKL2"/>
<evidence type="ECO:0000313" key="3">
    <source>
        <dbReference type="Proteomes" id="UP000246740"/>
    </source>
</evidence>
<dbReference type="Proteomes" id="UP000246740">
    <property type="component" value="Unassembled WGS sequence"/>
</dbReference>
<sequence>MVTTRRSASGNQSSQAKSQNGDGSDRASQTPNKGVSKRSKNNKDSDENEPSTKKQKTQDAAGSEKVLKEQRTHLESQGDALSWLHSDAAWTMAHPSIPEAGHAEKDVAEEGGETARTPPAPYTNKRPEAAGEGHLSYPNSDLSPFQNLMCAVLLSKPISHRLGLRTIDTLLNKPYLFRTVKDLLDAGLEGRRAGLWEARTQHKEKTAEQLGNLAQGISNLCNHNDQDTLQPVLDKAMSSASNADDSFQVAEQVKSILTGQINGLGPGGVDIFLRRVQCQWSAVFPFADQRALDAASKFHLVSKADLDKGAQHATNKLAQHVADHVGFPLDQAKHDSEEAECGRWWFVRTLDVLIGLDIEKNIDQAVDKAGVNEKKK</sequence>
<feature type="region of interest" description="Disordered" evidence="1">
    <location>
        <begin position="105"/>
        <end position="136"/>
    </location>
</feature>
<dbReference type="STRING" id="1882483.A0A317XKL2"/>